<gene>
    <name evidence="1" type="ORF">HNR40_006967</name>
</gene>
<reference evidence="1 2" key="1">
    <citation type="submission" date="2020-08" db="EMBL/GenBank/DDBJ databases">
        <title>Genomic Encyclopedia of Type Strains, Phase IV (KMG-IV): sequencing the most valuable type-strain genomes for metagenomic binning, comparative biology and taxonomic classification.</title>
        <authorList>
            <person name="Goeker M."/>
        </authorList>
    </citation>
    <scope>NUCLEOTIDE SEQUENCE [LARGE SCALE GENOMIC DNA]</scope>
    <source>
        <strain evidence="1 2">DSM 45385</strain>
    </source>
</reference>
<proteinExistence type="predicted"/>
<dbReference type="Proteomes" id="UP000568380">
    <property type="component" value="Unassembled WGS sequence"/>
</dbReference>
<dbReference type="AlphaFoldDB" id="A0A7W8A8B4"/>
<comment type="caution">
    <text evidence="1">The sequence shown here is derived from an EMBL/GenBank/DDBJ whole genome shotgun (WGS) entry which is preliminary data.</text>
</comment>
<organism evidence="1 2">
    <name type="scientific">Nonomuraea endophytica</name>
    <dbReference type="NCBI Taxonomy" id="714136"/>
    <lineage>
        <taxon>Bacteria</taxon>
        <taxon>Bacillati</taxon>
        <taxon>Actinomycetota</taxon>
        <taxon>Actinomycetes</taxon>
        <taxon>Streptosporangiales</taxon>
        <taxon>Streptosporangiaceae</taxon>
        <taxon>Nonomuraea</taxon>
    </lineage>
</organism>
<accession>A0A7W8A8B4</accession>
<keyword evidence="2" id="KW-1185">Reference proteome</keyword>
<evidence type="ECO:0000313" key="2">
    <source>
        <dbReference type="Proteomes" id="UP000568380"/>
    </source>
</evidence>
<evidence type="ECO:0000313" key="1">
    <source>
        <dbReference type="EMBL" id="MBB5081472.1"/>
    </source>
</evidence>
<dbReference type="RefSeq" id="WP_184968841.1">
    <property type="nucleotide sequence ID" value="NZ_JACHIN010000010.1"/>
</dbReference>
<protein>
    <submittedName>
        <fullName evidence="1">Uncharacterized protein</fullName>
    </submittedName>
</protein>
<sequence length="148" mass="16652">MSRPKYRLTCCLCGKFIPLASDVYPLNAEWQRRFPRMKGTLACGCAVNTSWQCRGQGDRFMPGHIPARDYDGTPRPTSRDHDAWSHIGTPATHVAAVLISPWSGMLQGAQEYLRHVAQARSADPEVASDLRTVIEEWDIRQTWPTAAR</sequence>
<dbReference type="EMBL" id="JACHIN010000010">
    <property type="protein sequence ID" value="MBB5081472.1"/>
    <property type="molecule type" value="Genomic_DNA"/>
</dbReference>
<name>A0A7W8A8B4_9ACTN</name>